<keyword evidence="1" id="KW-0812">Transmembrane</keyword>
<name>A0A1A2DSJ9_MYCSD</name>
<dbReference type="EMBL" id="LZIN01000004">
    <property type="protein sequence ID" value="OBG10806.1"/>
    <property type="molecule type" value="Genomic_DNA"/>
</dbReference>
<sequence length="78" mass="8819">MRLSGLQRLLDRELSIRQLFYLGAMGSVLLGAYLVIGVFWAGSHYQHLHDVRGLDKVFSILGEIVAWPVLIIADIQLR</sequence>
<dbReference type="RefSeq" id="WP_064853334.1">
    <property type="nucleotide sequence ID" value="NZ_LZIM01000115.1"/>
</dbReference>
<feature type="transmembrane region" description="Helical" evidence="1">
    <location>
        <begin position="20"/>
        <end position="42"/>
    </location>
</feature>
<proteinExistence type="predicted"/>
<reference evidence="3" key="1">
    <citation type="submission" date="2016-06" db="EMBL/GenBank/DDBJ databases">
        <authorList>
            <person name="Sutton G."/>
            <person name="Brinkac L."/>
            <person name="Sanka R."/>
            <person name="Adams M."/>
            <person name="Lau E."/>
            <person name="Mehaffy C."/>
            <person name="Tameris M."/>
            <person name="Hatherill M."/>
            <person name="Hanekom W."/>
            <person name="Mahomed H."/>
            <person name="Mcshane H."/>
        </authorList>
    </citation>
    <scope>NUCLEOTIDE SEQUENCE [LARGE SCALE GENOMIC DNA]</scope>
    <source>
        <strain evidence="3">852014-51077_SCH5608930-a</strain>
    </source>
</reference>
<gene>
    <name evidence="2" type="ORF">A5771_20260</name>
</gene>
<keyword evidence="1" id="KW-0472">Membrane</keyword>
<dbReference type="Proteomes" id="UP000093985">
    <property type="component" value="Unassembled WGS sequence"/>
</dbReference>
<feature type="transmembrane region" description="Helical" evidence="1">
    <location>
        <begin position="57"/>
        <end position="77"/>
    </location>
</feature>
<evidence type="ECO:0000313" key="3">
    <source>
        <dbReference type="Proteomes" id="UP000093985"/>
    </source>
</evidence>
<comment type="caution">
    <text evidence="2">The sequence shown here is derived from an EMBL/GenBank/DDBJ whole genome shotgun (WGS) entry which is preliminary data.</text>
</comment>
<dbReference type="AlphaFoldDB" id="A0A1A2DSJ9"/>
<organism evidence="2 3">
    <name type="scientific">Mycolicibacter sinensis (strain JDM601)</name>
    <name type="common">Mycobacterium sinense</name>
    <dbReference type="NCBI Taxonomy" id="875328"/>
    <lineage>
        <taxon>Bacteria</taxon>
        <taxon>Bacillati</taxon>
        <taxon>Actinomycetota</taxon>
        <taxon>Actinomycetes</taxon>
        <taxon>Mycobacteriales</taxon>
        <taxon>Mycobacteriaceae</taxon>
        <taxon>Mycolicibacter</taxon>
    </lineage>
</organism>
<evidence type="ECO:0000313" key="2">
    <source>
        <dbReference type="EMBL" id="OBG10806.1"/>
    </source>
</evidence>
<dbReference type="OrthoDB" id="4567248at2"/>
<accession>A0A1A2DSJ9</accession>
<protein>
    <submittedName>
        <fullName evidence="2">Uncharacterized protein</fullName>
    </submittedName>
</protein>
<evidence type="ECO:0000256" key="1">
    <source>
        <dbReference type="SAM" id="Phobius"/>
    </source>
</evidence>
<keyword evidence="1" id="KW-1133">Transmembrane helix</keyword>